<keyword evidence="3" id="KW-1185">Reference proteome</keyword>
<feature type="domain" description="Nudix hydrolase" evidence="1">
    <location>
        <begin position="28"/>
        <end position="167"/>
    </location>
</feature>
<dbReference type="Proteomes" id="UP000617979">
    <property type="component" value="Unassembled WGS sequence"/>
</dbReference>
<gene>
    <name evidence="2" type="ORF">GCM10007416_31250</name>
</gene>
<dbReference type="CDD" id="cd04692">
    <property type="entry name" value="NUDIX_Hydrolase"/>
    <property type="match status" value="1"/>
</dbReference>
<comment type="caution">
    <text evidence="2">The sequence shown here is derived from an EMBL/GenBank/DDBJ whole genome shotgun (WGS) entry which is preliminary data.</text>
</comment>
<dbReference type="InterPro" id="IPR000086">
    <property type="entry name" value="NUDIX_hydrolase_dom"/>
</dbReference>
<accession>A0ABQ1H341</accession>
<reference evidence="3" key="1">
    <citation type="journal article" date="2019" name="Int. J. Syst. Evol. Microbiol.">
        <title>The Global Catalogue of Microorganisms (GCM) 10K type strain sequencing project: providing services to taxonomists for standard genome sequencing and annotation.</title>
        <authorList>
            <consortium name="The Broad Institute Genomics Platform"/>
            <consortium name="The Broad Institute Genome Sequencing Center for Infectious Disease"/>
            <person name="Wu L."/>
            <person name="Ma J."/>
        </authorList>
    </citation>
    <scope>NUCLEOTIDE SEQUENCE [LARGE SCALE GENOMIC DNA]</scope>
    <source>
        <strain evidence="3">CGMCC 1.12404</strain>
    </source>
</reference>
<keyword evidence="2" id="KW-0378">Hydrolase</keyword>
<sequence length="208" mass="24293">MAEMLDIIGPDLQVVGVADRERVHREGLWHHTFDCWLYRCEEGKIYPLFQLRHPGKKAHPDQLDITAAGHLLSGEGREDGVRELEEELGLPVHPEELIYLGVHREEMRGEGWIDREYRHVHLHQFKGSWEDFNLQPSEVSGLFEAELSEVVQLMEGKRATARFRGFTGTEVSTGRHEERRVTWDELVPHSKKYYRMVFQALEAQRGRK</sequence>
<dbReference type="InterPro" id="IPR015797">
    <property type="entry name" value="NUDIX_hydrolase-like_dom_sf"/>
</dbReference>
<dbReference type="PANTHER" id="PTHR10885">
    <property type="entry name" value="ISOPENTENYL-DIPHOSPHATE DELTA-ISOMERASE"/>
    <property type="match status" value="1"/>
</dbReference>
<evidence type="ECO:0000313" key="2">
    <source>
        <dbReference type="EMBL" id="GGA55796.1"/>
    </source>
</evidence>
<dbReference type="Pfam" id="PF00293">
    <property type="entry name" value="NUDIX"/>
    <property type="match status" value="1"/>
</dbReference>
<name>A0ABQ1H341_9BACL</name>
<dbReference type="EMBL" id="BMEX01000019">
    <property type="protein sequence ID" value="GGA55796.1"/>
    <property type="molecule type" value="Genomic_DNA"/>
</dbReference>
<protein>
    <submittedName>
        <fullName evidence="2">Nudix hydrolase</fullName>
    </submittedName>
</protein>
<evidence type="ECO:0000259" key="1">
    <source>
        <dbReference type="PROSITE" id="PS51462"/>
    </source>
</evidence>
<dbReference type="PROSITE" id="PS51462">
    <property type="entry name" value="NUDIX"/>
    <property type="match status" value="1"/>
</dbReference>
<dbReference type="SUPFAM" id="SSF55811">
    <property type="entry name" value="Nudix"/>
    <property type="match status" value="1"/>
</dbReference>
<evidence type="ECO:0000313" key="3">
    <source>
        <dbReference type="Proteomes" id="UP000617979"/>
    </source>
</evidence>
<organism evidence="2 3">
    <name type="scientific">Kroppenstedtia guangzhouensis</name>
    <dbReference type="NCBI Taxonomy" id="1274356"/>
    <lineage>
        <taxon>Bacteria</taxon>
        <taxon>Bacillati</taxon>
        <taxon>Bacillota</taxon>
        <taxon>Bacilli</taxon>
        <taxon>Bacillales</taxon>
        <taxon>Thermoactinomycetaceae</taxon>
        <taxon>Kroppenstedtia</taxon>
    </lineage>
</organism>
<dbReference type="GO" id="GO:0016787">
    <property type="term" value="F:hydrolase activity"/>
    <property type="evidence" value="ECO:0007669"/>
    <property type="project" value="UniProtKB-KW"/>
</dbReference>
<dbReference type="Gene3D" id="3.90.79.10">
    <property type="entry name" value="Nucleoside Triphosphate Pyrophosphohydrolase"/>
    <property type="match status" value="1"/>
</dbReference>
<dbReference type="PANTHER" id="PTHR10885:SF0">
    <property type="entry name" value="ISOPENTENYL-DIPHOSPHATE DELTA-ISOMERASE"/>
    <property type="match status" value="1"/>
</dbReference>
<proteinExistence type="predicted"/>